<organism evidence="6 7">
    <name type="scientific">Archangium lansingense</name>
    <dbReference type="NCBI Taxonomy" id="2995310"/>
    <lineage>
        <taxon>Bacteria</taxon>
        <taxon>Pseudomonadati</taxon>
        <taxon>Myxococcota</taxon>
        <taxon>Myxococcia</taxon>
        <taxon>Myxococcales</taxon>
        <taxon>Cystobacterineae</taxon>
        <taxon>Archangiaceae</taxon>
        <taxon>Archangium</taxon>
    </lineage>
</organism>
<dbReference type="InterPro" id="IPR036390">
    <property type="entry name" value="WH_DNA-bd_sf"/>
</dbReference>
<dbReference type="Gene3D" id="1.10.10.10">
    <property type="entry name" value="Winged helix-like DNA-binding domain superfamily/Winged helix DNA-binding domain"/>
    <property type="match status" value="1"/>
</dbReference>
<feature type="domain" description="HTH lysR-type" evidence="5">
    <location>
        <begin position="8"/>
        <end position="65"/>
    </location>
</feature>
<dbReference type="PANTHER" id="PTHR30537">
    <property type="entry name" value="HTH-TYPE TRANSCRIPTIONAL REGULATOR"/>
    <property type="match status" value="1"/>
</dbReference>
<dbReference type="InterPro" id="IPR036388">
    <property type="entry name" value="WH-like_DNA-bd_sf"/>
</dbReference>
<dbReference type="PANTHER" id="PTHR30537:SF5">
    <property type="entry name" value="HTH-TYPE TRANSCRIPTIONAL ACTIVATOR TTDR-RELATED"/>
    <property type="match status" value="1"/>
</dbReference>
<evidence type="ECO:0000256" key="1">
    <source>
        <dbReference type="ARBA" id="ARBA00009437"/>
    </source>
</evidence>
<evidence type="ECO:0000259" key="5">
    <source>
        <dbReference type="PROSITE" id="PS50931"/>
    </source>
</evidence>
<keyword evidence="4" id="KW-0804">Transcription</keyword>
<comment type="similarity">
    <text evidence="1">Belongs to the LysR transcriptional regulatory family.</text>
</comment>
<dbReference type="PRINTS" id="PR00039">
    <property type="entry name" value="HTHLYSR"/>
</dbReference>
<keyword evidence="2" id="KW-0805">Transcription regulation</keyword>
<dbReference type="SUPFAM" id="SSF46785">
    <property type="entry name" value="Winged helix' DNA-binding domain"/>
    <property type="match status" value="1"/>
</dbReference>
<keyword evidence="7" id="KW-1185">Reference proteome</keyword>
<gene>
    <name evidence="6" type="ORF">OV287_07710</name>
</gene>
<proteinExistence type="inferred from homology"/>
<evidence type="ECO:0000313" key="7">
    <source>
        <dbReference type="Proteomes" id="UP001207654"/>
    </source>
</evidence>
<dbReference type="InterPro" id="IPR000847">
    <property type="entry name" value="LysR_HTH_N"/>
</dbReference>
<evidence type="ECO:0000256" key="3">
    <source>
        <dbReference type="ARBA" id="ARBA00023125"/>
    </source>
</evidence>
<evidence type="ECO:0000256" key="4">
    <source>
        <dbReference type="ARBA" id="ARBA00023163"/>
    </source>
</evidence>
<dbReference type="Pfam" id="PF00126">
    <property type="entry name" value="HTH_1"/>
    <property type="match status" value="1"/>
</dbReference>
<evidence type="ECO:0000313" key="6">
    <source>
        <dbReference type="EMBL" id="MCY1074369.1"/>
    </source>
</evidence>
<accession>A0ABT3ZY90</accession>
<keyword evidence="3" id="KW-0238">DNA-binding</keyword>
<dbReference type="CDD" id="cd08422">
    <property type="entry name" value="PBP2_CrgA_like"/>
    <property type="match status" value="1"/>
</dbReference>
<comment type="caution">
    <text evidence="6">The sequence shown here is derived from an EMBL/GenBank/DDBJ whole genome shotgun (WGS) entry which is preliminary data.</text>
</comment>
<dbReference type="EMBL" id="JAPNKA010000001">
    <property type="protein sequence ID" value="MCY1074369.1"/>
    <property type="molecule type" value="Genomic_DNA"/>
</dbReference>
<reference evidence="6 7" key="1">
    <citation type="submission" date="2022-11" db="EMBL/GenBank/DDBJ databases">
        <title>Minimal conservation of predation-associated metabolite biosynthetic gene clusters underscores biosynthetic potential of Myxococcota including descriptions for ten novel species: Archangium lansinium sp. nov., Myxococcus landrumus sp. nov., Nannocystis bai.</title>
        <authorList>
            <person name="Ahearne A."/>
            <person name="Stevens C."/>
            <person name="Phillips K."/>
        </authorList>
    </citation>
    <scope>NUCLEOTIDE SEQUENCE [LARGE SCALE GENOMIC DNA]</scope>
    <source>
        <strain evidence="6 7">MIWBW</strain>
    </source>
</reference>
<evidence type="ECO:0000256" key="2">
    <source>
        <dbReference type="ARBA" id="ARBA00023015"/>
    </source>
</evidence>
<dbReference type="InterPro" id="IPR058163">
    <property type="entry name" value="LysR-type_TF_proteobact-type"/>
</dbReference>
<dbReference type="SUPFAM" id="SSF53850">
    <property type="entry name" value="Periplasmic binding protein-like II"/>
    <property type="match status" value="1"/>
</dbReference>
<name>A0ABT3ZY90_9BACT</name>
<sequence>MERVALRDRLEDMLSFTAVARTLCFADAARELDISASALSRRIARLEDALGTALLRRTTRHVSLTEAGTLYLERCTDVLTRVEEAEALVSGLAGEPRGRLRVAVPNLFGQLQVAPLLPDFLRRYPRIGLELSFMDRYVDLVQEGFDMAIRIGALTDSSLVVRRLATNHRLLVAAPSYLRGRRALAKPEDLAHHACLYFSPLSGGRAWDLQRGEEQVTARGRPVLVADNAEALRQAAVAGCGVTVLATFLIAEDLRAGRLVRVLQGWSVPDTGIFAVHPPGRLVPSKVRAFVSFLVERYAGTPPWERVGEAVELRPRLRRRLPASEPPASGG</sequence>
<dbReference type="Gene3D" id="3.40.190.290">
    <property type="match status" value="1"/>
</dbReference>
<dbReference type="RefSeq" id="WP_267533339.1">
    <property type="nucleotide sequence ID" value="NZ_JAPNKA010000001.1"/>
</dbReference>
<dbReference type="Proteomes" id="UP001207654">
    <property type="component" value="Unassembled WGS sequence"/>
</dbReference>
<protein>
    <submittedName>
        <fullName evidence="6">LysR family transcriptional regulator</fullName>
    </submittedName>
</protein>
<dbReference type="InterPro" id="IPR005119">
    <property type="entry name" value="LysR_subst-bd"/>
</dbReference>
<dbReference type="PROSITE" id="PS50931">
    <property type="entry name" value="HTH_LYSR"/>
    <property type="match status" value="1"/>
</dbReference>
<dbReference type="Pfam" id="PF03466">
    <property type="entry name" value="LysR_substrate"/>
    <property type="match status" value="1"/>
</dbReference>